<accession>A0A8K0JP90</accession>
<keyword evidence="3" id="KW-1185">Reference proteome</keyword>
<evidence type="ECO:0000256" key="1">
    <source>
        <dbReference type="SAM" id="MobiDB-lite"/>
    </source>
</evidence>
<feature type="region of interest" description="Disordered" evidence="1">
    <location>
        <begin position="272"/>
        <end position="305"/>
    </location>
</feature>
<organism evidence="2 3">
    <name type="scientific">Filobasidium floriforme</name>
    <dbReference type="NCBI Taxonomy" id="5210"/>
    <lineage>
        <taxon>Eukaryota</taxon>
        <taxon>Fungi</taxon>
        <taxon>Dikarya</taxon>
        <taxon>Basidiomycota</taxon>
        <taxon>Agaricomycotina</taxon>
        <taxon>Tremellomycetes</taxon>
        <taxon>Filobasidiales</taxon>
        <taxon>Filobasidiaceae</taxon>
        <taxon>Filobasidium</taxon>
    </lineage>
</organism>
<comment type="caution">
    <text evidence="2">The sequence shown here is derived from an EMBL/GenBank/DDBJ whole genome shotgun (WGS) entry which is preliminary data.</text>
</comment>
<evidence type="ECO:0000313" key="2">
    <source>
        <dbReference type="EMBL" id="KAG7531309.1"/>
    </source>
</evidence>
<feature type="compositionally biased region" description="Low complexity" evidence="1">
    <location>
        <begin position="14"/>
        <end position="23"/>
    </location>
</feature>
<feature type="region of interest" description="Disordered" evidence="1">
    <location>
        <begin position="46"/>
        <end position="83"/>
    </location>
</feature>
<dbReference type="Proteomes" id="UP000812966">
    <property type="component" value="Unassembled WGS sequence"/>
</dbReference>
<evidence type="ECO:0000313" key="3">
    <source>
        <dbReference type="Proteomes" id="UP000812966"/>
    </source>
</evidence>
<dbReference type="OrthoDB" id="5563754at2759"/>
<name>A0A8K0JP90_9TREE</name>
<reference evidence="2" key="1">
    <citation type="submission" date="2020-04" db="EMBL/GenBank/DDBJ databases">
        <title>Analysis of mating type loci in Filobasidium floriforme.</title>
        <authorList>
            <person name="Nowrousian M."/>
        </authorList>
    </citation>
    <scope>NUCLEOTIDE SEQUENCE</scope>
    <source>
        <strain evidence="2">CBS 6242</strain>
    </source>
</reference>
<dbReference type="AlphaFoldDB" id="A0A8K0JP90"/>
<sequence>MWTSALDAPHAGNEENGNANPGGKFVTLDAPAHLTKAFTPHGLLQAGLQDKEDRSAKKQQEIAKETGASLLNVPNKPPEPQMGLLGAITAHEKDRKAAGGLGAALTERERDRRMAEQQQRQIDEMQSMQRQSMYPGGDAFARPMSAYGGGGMMSPGLAYGQNPSMYWPAPPMNPYAQQQAMMAAQMAYQNSMYMAMSAAGSQVGTPDVSGNPNMGNGFDARSASPVMPMNMPGGGNPYMSMYGGYAPSMPGQGFGMPGMGMLSPGAGGMFSMPGSVMGAPTGTQTPTGQSQGQAGGDQGRSNERR</sequence>
<feature type="region of interest" description="Disordered" evidence="1">
    <location>
        <begin position="1"/>
        <end position="27"/>
    </location>
</feature>
<feature type="compositionally biased region" description="Low complexity" evidence="1">
    <location>
        <begin position="278"/>
        <end position="292"/>
    </location>
</feature>
<dbReference type="EMBL" id="JABELV010000094">
    <property type="protein sequence ID" value="KAG7531309.1"/>
    <property type="molecule type" value="Genomic_DNA"/>
</dbReference>
<proteinExistence type="predicted"/>
<feature type="compositionally biased region" description="Basic and acidic residues" evidence="1">
    <location>
        <begin position="49"/>
        <end position="64"/>
    </location>
</feature>
<protein>
    <submittedName>
        <fullName evidence="2">Uncharacterized protein</fullName>
    </submittedName>
</protein>
<gene>
    <name evidence="2" type="ORF">FFLO_04430</name>
</gene>